<dbReference type="OrthoDB" id="27975at2759"/>
<dbReference type="InterPro" id="IPR013083">
    <property type="entry name" value="Znf_RING/FYVE/PHD"/>
</dbReference>
<dbReference type="Gene3D" id="3.30.40.10">
    <property type="entry name" value="Zinc/RING finger domain, C3HC4 (zinc finger)"/>
    <property type="match status" value="1"/>
</dbReference>
<dbReference type="STRING" id="268505.A0A2A9P6Z8"/>
<feature type="compositionally biased region" description="Polar residues" evidence="1">
    <location>
        <begin position="202"/>
        <end position="222"/>
    </location>
</feature>
<feature type="compositionally biased region" description="Low complexity" evidence="1">
    <location>
        <begin position="79"/>
        <end position="103"/>
    </location>
</feature>
<feature type="region of interest" description="Disordered" evidence="1">
    <location>
        <begin position="1"/>
        <end position="23"/>
    </location>
</feature>
<comment type="caution">
    <text evidence="2">The sequence shown here is derived from an EMBL/GenBank/DDBJ whole genome shotgun (WGS) entry which is preliminary data.</text>
</comment>
<reference evidence="2 3" key="1">
    <citation type="journal article" date="2015" name="BMC Genomics">
        <title>Gene expression during zombie ant biting behavior reflects the complexity underlying fungal parasitic behavioral manipulation.</title>
        <authorList>
            <person name="de Bekker C."/>
            <person name="Ohm R.A."/>
            <person name="Loreto R.G."/>
            <person name="Sebastian A."/>
            <person name="Albert I."/>
            <person name="Merrow M."/>
            <person name="Brachmann A."/>
            <person name="Hughes D.P."/>
        </authorList>
    </citation>
    <scope>NUCLEOTIDE SEQUENCE [LARGE SCALE GENOMIC DNA]</scope>
    <source>
        <strain evidence="2 3">SC16a</strain>
    </source>
</reference>
<dbReference type="GO" id="GO:0000785">
    <property type="term" value="C:chromatin"/>
    <property type="evidence" value="ECO:0007669"/>
    <property type="project" value="TreeGrafter"/>
</dbReference>
<feature type="region of interest" description="Disordered" evidence="1">
    <location>
        <begin position="79"/>
        <end position="146"/>
    </location>
</feature>
<keyword evidence="3" id="KW-1185">Reference proteome</keyword>
<dbReference type="EMBL" id="LAZP02000429">
    <property type="protein sequence ID" value="PFH57285.1"/>
    <property type="molecule type" value="Genomic_DNA"/>
</dbReference>
<sequence>MPAQKRRPHEAVRPPLDASNETSRAFLGVQRRAWMMTTGSDVPAVALSKSCAQTGPEPPPVVISPSVFTAPPNATSVFPSPVNSSVSSPEASTSGPGTAGSPSIVDAPPSDSDMIAAPPTAQVPSPPSFDPPPAHVTSASVDVEGRDRVLADESGSGSENLPMNLVTTHQNVTAAAKRRSTTHTELTLSTTSAQLEAPSAAEANTTPRATQPNSPNAATNLMTPRHQPAHIQGRPSSEVPGTQPKRHCSPASRQLVAAHNGNPVNFHHLYAVIESRLRDFQGANLPSQDAFFYKLLVSACSRGDFFYLVFHQAFCLWSLNNQHAYAFLQAKPQVADSAFHILLRIWRQNSDISLTHLWWFASFPVTLASTETDPCGTQRRRIPHHQVTGFMPLINKFLEKLALSWSLVLVQVVQRGYPLMAWELNRVLECASPVLRWVLFICSRKAFGIREGPATQDLGRLFEIDWRNESARAFDSPETVQMRKVTRDRYIAIIQEARGSLLNHGSAANQQLLLAQQAASMQNTLSTPQHWQHVASLSPFHPTPMALPTLSPPYNNGSHAVAPQVPVMDGNTNVGVAQGLTQPHQVSSGFSSSPSVAGRGQTQTAGVFTSPVTSNMQAQAASYLTQTETAVQQIQMMLATQRPVSLATNCVVQRTATVSVPPGRGPNPYPQQQLAPQAIQPQQIAPRATQPQQIAPQATQLQQTSPQAMQPAAGWSRARLLPRHTPQVAHPPCPEYRTATASGQAGVRVPPTDAMPSQHQVSPLHEHQIPRDDWSRAQTSLHLSYLRSPKRACSTPSDKRYYQFMTHFAAVPQAFTPQPGLRILRFSLSQDEASNLVTSPPASDVPMALFRDGSLRYRLRLCKQSQATQQVQERVWTGCSTYWPPHIFLECNDQSVQPRRRQHFQYDLPIELTGLLRSGENSVRVSLPRVGNGDQDWTYFMGVEVIKTLDHDTVRAMVESNSRTSAEETKRKVNQRLKQDDSNDIIAQDEHICVAVTDPFSSSLFTTPVRGADCKHLECFDLDIWLRTRPGRHSGSGNKHEPSTADCWKCPICDLDARPVCLHIDDFFTEVRAKLVEDGEDAIKKISIQPDGTWSPLPEADEAEEAVMSPATSGHERPGLPQAARSASVQAIVIDDD</sequence>
<feature type="region of interest" description="Disordered" evidence="1">
    <location>
        <begin position="176"/>
        <end position="252"/>
    </location>
</feature>
<gene>
    <name evidence="2" type="ORF">XA68_15255</name>
</gene>
<dbReference type="PANTHER" id="PTHR10782">
    <property type="entry name" value="ZINC FINGER MIZ DOMAIN-CONTAINING PROTEIN"/>
    <property type="match status" value="1"/>
</dbReference>
<proteinExistence type="predicted"/>
<dbReference type="Proteomes" id="UP000037136">
    <property type="component" value="Unassembled WGS sequence"/>
</dbReference>
<evidence type="ECO:0000256" key="1">
    <source>
        <dbReference type="SAM" id="MobiDB-lite"/>
    </source>
</evidence>
<dbReference type="GO" id="GO:0016925">
    <property type="term" value="P:protein sumoylation"/>
    <property type="evidence" value="ECO:0007669"/>
    <property type="project" value="TreeGrafter"/>
</dbReference>
<protein>
    <submittedName>
        <fullName evidence="2">Uncharacterized protein</fullName>
    </submittedName>
</protein>
<reference evidence="2 3" key="2">
    <citation type="journal article" date="2017" name="Sci. Rep.">
        <title>Ant-infecting Ophiocordyceps genomes reveal a high diversity of potential behavioral manipulation genes and a possible major role for enterotoxins.</title>
        <authorList>
            <person name="de Bekker C."/>
            <person name="Ohm R.A."/>
            <person name="Evans H.C."/>
            <person name="Brachmann A."/>
            <person name="Hughes D.P."/>
        </authorList>
    </citation>
    <scope>NUCLEOTIDE SEQUENCE [LARGE SCALE GENOMIC DNA]</scope>
    <source>
        <strain evidence="2 3">SC16a</strain>
    </source>
</reference>
<evidence type="ECO:0000313" key="2">
    <source>
        <dbReference type="EMBL" id="PFH57285.1"/>
    </source>
</evidence>
<name>A0A2A9P6Z8_OPHUN</name>
<feature type="region of interest" description="Disordered" evidence="1">
    <location>
        <begin position="681"/>
        <end position="704"/>
    </location>
</feature>
<organism evidence="2 3">
    <name type="scientific">Ophiocordyceps unilateralis</name>
    <name type="common">Zombie-ant fungus</name>
    <name type="synonym">Torrubia unilateralis</name>
    <dbReference type="NCBI Taxonomy" id="268505"/>
    <lineage>
        <taxon>Eukaryota</taxon>
        <taxon>Fungi</taxon>
        <taxon>Dikarya</taxon>
        <taxon>Ascomycota</taxon>
        <taxon>Pezizomycotina</taxon>
        <taxon>Sordariomycetes</taxon>
        <taxon>Hypocreomycetidae</taxon>
        <taxon>Hypocreales</taxon>
        <taxon>Ophiocordycipitaceae</taxon>
        <taxon>Ophiocordyceps</taxon>
    </lineage>
</organism>
<dbReference type="GO" id="GO:0061665">
    <property type="term" value="F:SUMO ligase activity"/>
    <property type="evidence" value="ECO:0007669"/>
    <property type="project" value="TreeGrafter"/>
</dbReference>
<feature type="compositionally biased region" description="Pro residues" evidence="1">
    <location>
        <begin position="124"/>
        <end position="134"/>
    </location>
</feature>
<evidence type="ECO:0000313" key="3">
    <source>
        <dbReference type="Proteomes" id="UP000037136"/>
    </source>
</evidence>
<dbReference type="PANTHER" id="PTHR10782:SF4">
    <property type="entry name" value="TONALLI, ISOFORM E"/>
    <property type="match status" value="1"/>
</dbReference>
<feature type="region of interest" description="Disordered" evidence="1">
    <location>
        <begin position="1103"/>
        <end position="1128"/>
    </location>
</feature>
<accession>A0A2A9P6Z8</accession>
<dbReference type="AlphaFoldDB" id="A0A2A9P6Z8"/>
<feature type="compositionally biased region" description="Low complexity" evidence="1">
    <location>
        <begin position="183"/>
        <end position="192"/>
    </location>
</feature>